<gene>
    <name evidence="2" type="ORF">O6P43_032524</name>
</gene>
<dbReference type="KEGG" id="qsa:O6P43_032524"/>
<comment type="caution">
    <text evidence="2">The sequence shown here is derived from an EMBL/GenBank/DDBJ whole genome shotgun (WGS) entry which is preliminary data.</text>
</comment>
<keyword evidence="3" id="KW-1185">Reference proteome</keyword>
<evidence type="ECO:0000313" key="2">
    <source>
        <dbReference type="EMBL" id="KAJ7942913.1"/>
    </source>
</evidence>
<proteinExistence type="predicted"/>
<name>A0AAD7P5E2_QUISA</name>
<dbReference type="Pfam" id="PF04749">
    <property type="entry name" value="PLAC8"/>
    <property type="match status" value="1"/>
</dbReference>
<dbReference type="NCBIfam" id="TIGR01571">
    <property type="entry name" value="A_thal_Cys_rich"/>
    <property type="match status" value="1"/>
</dbReference>
<dbReference type="Proteomes" id="UP001163823">
    <property type="component" value="Chromosome 14"/>
</dbReference>
<accession>A0AAD7P5E2</accession>
<evidence type="ECO:0000256" key="1">
    <source>
        <dbReference type="SAM" id="MobiDB-lite"/>
    </source>
</evidence>
<dbReference type="PANTHER" id="PTHR15907">
    <property type="entry name" value="DUF614 FAMILY PROTEIN-RELATED"/>
    <property type="match status" value="1"/>
</dbReference>
<dbReference type="InterPro" id="IPR006461">
    <property type="entry name" value="PLAC_motif_containing"/>
</dbReference>
<organism evidence="2 3">
    <name type="scientific">Quillaja saponaria</name>
    <name type="common">Soap bark tree</name>
    <dbReference type="NCBI Taxonomy" id="32244"/>
    <lineage>
        <taxon>Eukaryota</taxon>
        <taxon>Viridiplantae</taxon>
        <taxon>Streptophyta</taxon>
        <taxon>Embryophyta</taxon>
        <taxon>Tracheophyta</taxon>
        <taxon>Spermatophyta</taxon>
        <taxon>Magnoliopsida</taxon>
        <taxon>eudicotyledons</taxon>
        <taxon>Gunneridae</taxon>
        <taxon>Pentapetalae</taxon>
        <taxon>rosids</taxon>
        <taxon>fabids</taxon>
        <taxon>Fabales</taxon>
        <taxon>Quillajaceae</taxon>
        <taxon>Quillaja</taxon>
    </lineage>
</organism>
<dbReference type="EMBL" id="JARAOO010000014">
    <property type="protein sequence ID" value="KAJ7942913.1"/>
    <property type="molecule type" value="Genomic_DNA"/>
</dbReference>
<evidence type="ECO:0000313" key="3">
    <source>
        <dbReference type="Proteomes" id="UP001163823"/>
    </source>
</evidence>
<dbReference type="AlphaFoldDB" id="A0AAD7P5E2"/>
<reference evidence="2" key="1">
    <citation type="journal article" date="2023" name="Science">
        <title>Elucidation of the pathway for biosynthesis of saponin adjuvants from the soapbark tree.</title>
        <authorList>
            <person name="Reed J."/>
            <person name="Orme A."/>
            <person name="El-Demerdash A."/>
            <person name="Owen C."/>
            <person name="Martin L.B.B."/>
            <person name="Misra R.C."/>
            <person name="Kikuchi S."/>
            <person name="Rejzek M."/>
            <person name="Martin A.C."/>
            <person name="Harkess A."/>
            <person name="Leebens-Mack J."/>
            <person name="Louveau T."/>
            <person name="Stephenson M.J."/>
            <person name="Osbourn A."/>
        </authorList>
    </citation>
    <scope>NUCLEOTIDE SEQUENCE</scope>
    <source>
        <strain evidence="2">S10</strain>
    </source>
</reference>
<sequence length="184" mass="20060">MLNPSNENTYMKYPTAPPQNSQEATAPPLYSQDAALDFLASIELGSPGLRASATCFSDCRNCCITLWCPCITFGQIAEIADEGSVSCCASGVVYALINVLTGLGCCYSCPYRTKIRKKFMLANGPCGDCMVHCCCECCALCQEYRELKNHGFDMFIGWNGNVEKRNRGVGKTPVAPTIEEGMMR</sequence>
<protein>
    <submittedName>
        <fullName evidence="2">Plant cadmium resistance 2</fullName>
    </submittedName>
</protein>
<feature type="region of interest" description="Disordered" evidence="1">
    <location>
        <begin position="1"/>
        <end position="26"/>
    </location>
</feature>